<dbReference type="Proteomes" id="UP000255284">
    <property type="component" value="Unassembled WGS sequence"/>
</dbReference>
<organism evidence="4 7">
    <name type="scientific">Mobiluncus mulieris</name>
    <dbReference type="NCBI Taxonomy" id="2052"/>
    <lineage>
        <taxon>Bacteria</taxon>
        <taxon>Bacillati</taxon>
        <taxon>Actinomycetota</taxon>
        <taxon>Actinomycetes</taxon>
        <taxon>Actinomycetales</taxon>
        <taxon>Actinomycetaceae</taxon>
        <taxon>Mobiluncus</taxon>
    </lineage>
</organism>
<evidence type="ECO:0000313" key="3">
    <source>
        <dbReference type="EMBL" id="NMW92843.1"/>
    </source>
</evidence>
<evidence type="ECO:0000313" key="5">
    <source>
        <dbReference type="EMBL" id="STO17004.1"/>
    </source>
</evidence>
<accession>A0A2J9KS43</accession>
<evidence type="ECO:0000313" key="9">
    <source>
        <dbReference type="Proteomes" id="UP000582487"/>
    </source>
</evidence>
<dbReference type="GeneID" id="61168363"/>
<dbReference type="Proteomes" id="UP001209486">
    <property type="component" value="Unassembled WGS sequence"/>
</dbReference>
<evidence type="ECO:0000313" key="10">
    <source>
        <dbReference type="Proteomes" id="UP001209486"/>
    </source>
</evidence>
<evidence type="ECO:0000313" key="7">
    <source>
        <dbReference type="Proteomes" id="UP000575397"/>
    </source>
</evidence>
<evidence type="ECO:0000313" key="8">
    <source>
        <dbReference type="Proteomes" id="UP000578252"/>
    </source>
</evidence>
<reference evidence="1 10" key="2">
    <citation type="submission" date="2019-08" db="EMBL/GenBank/DDBJ databases">
        <title>Comparison of rpoB and gyrB Sequences from Mobiluncus Species and Development of a Multiplex PCR Method for Clinical Detection of Mobiluncus curtisii and Mobiluncus mulieris.</title>
        <authorList>
            <person name="Yang L."/>
            <person name="Shen Y."/>
            <person name="Xu G."/>
            <person name="Shu L.-B."/>
            <person name="Hu J."/>
            <person name="Zhang R."/>
            <person name="Wang Y."/>
            <person name="Zhou H.-W."/>
            <person name="Zhang X."/>
        </authorList>
    </citation>
    <scope>NUCLEOTIDE SEQUENCE [LARGE SCALE GENOMIC DNA]</scope>
    <source>
        <strain evidence="1 10">M26</strain>
    </source>
</reference>
<evidence type="ECO:0000313" key="6">
    <source>
        <dbReference type="Proteomes" id="UP000255284"/>
    </source>
</evidence>
<dbReference type="RefSeq" id="WP_004011921.1">
    <property type="nucleotide sequence ID" value="NZ_CAMPNB010000004.1"/>
</dbReference>
<reference evidence="5 6" key="1">
    <citation type="submission" date="2018-06" db="EMBL/GenBank/DDBJ databases">
        <authorList>
            <consortium name="Pathogen Informatics"/>
            <person name="Doyle S."/>
        </authorList>
    </citation>
    <scope>NUCLEOTIDE SEQUENCE [LARGE SCALE GENOMIC DNA]</scope>
    <source>
        <strain evidence="5 6">NCTC11819</strain>
    </source>
</reference>
<protein>
    <submittedName>
        <fullName evidence="4">DUF3145 domain-containing protein</fullName>
    </submittedName>
    <submittedName>
        <fullName evidence="5">Protein of uncharacterized function (DUF3145)</fullName>
    </submittedName>
</protein>
<proteinExistence type="predicted"/>
<sequence length="165" mass="18306">MNQHTRGVLFIHTAPRALCPHIEWAAGAVLNQEVKLDWTVQDAEPRLFRAEYSWVGPVGTGAKLASGLRGWENLRYEVTEEAAPGSDGGRWMHSPELGIFYAQTDSVGNVVVPEGRILAALEHAEDPAQLRRDLDLALGRAWDEELEPYRWAGVGAPVRYLHKVG</sequence>
<dbReference type="Proteomes" id="UP000575397">
    <property type="component" value="Unassembled WGS sequence"/>
</dbReference>
<dbReference type="Pfam" id="PF11343">
    <property type="entry name" value="DUF3145"/>
    <property type="match status" value="1"/>
</dbReference>
<dbReference type="Proteomes" id="UP000582487">
    <property type="component" value="Unassembled WGS sequence"/>
</dbReference>
<comment type="caution">
    <text evidence="4">The sequence shown here is derived from an EMBL/GenBank/DDBJ whole genome shotgun (WGS) entry which is preliminary data.</text>
</comment>
<dbReference type="EMBL" id="JABCUV010000003">
    <property type="protein sequence ID" value="NMW92843.1"/>
    <property type="molecule type" value="Genomic_DNA"/>
</dbReference>
<name>A0A2J9KS43_9ACTO</name>
<evidence type="ECO:0000313" key="4">
    <source>
        <dbReference type="EMBL" id="NMX02419.1"/>
    </source>
</evidence>
<dbReference type="EMBL" id="VSZY01000012">
    <property type="protein sequence ID" value="MCU9969275.1"/>
    <property type="molecule type" value="Genomic_DNA"/>
</dbReference>
<dbReference type="EMBL" id="UGGQ01000006">
    <property type="protein sequence ID" value="STO17004.1"/>
    <property type="molecule type" value="Genomic_DNA"/>
</dbReference>
<dbReference type="EMBL" id="JABCUR010000007">
    <property type="protein sequence ID" value="NMW65555.1"/>
    <property type="molecule type" value="Genomic_DNA"/>
</dbReference>
<dbReference type="InterPro" id="IPR021491">
    <property type="entry name" value="DUF3145"/>
</dbReference>
<reference evidence="7 8" key="3">
    <citation type="submission" date="2020-04" db="EMBL/GenBank/DDBJ databases">
        <title>Antimicrobial susceptibility and clonality of vaginal-derived multi-drug resistant Mobiluncus isolates in China.</title>
        <authorList>
            <person name="Zhang X."/>
        </authorList>
    </citation>
    <scope>NUCLEOTIDE SEQUENCE [LARGE SCALE GENOMIC DNA]</scope>
    <source>
        <strain evidence="4 7">12</strain>
        <strain evidence="2 8">13</strain>
        <strain evidence="3 9">7</strain>
    </source>
</reference>
<dbReference type="AlphaFoldDB" id="A0A2J9KS43"/>
<dbReference type="OrthoDB" id="3210860at2"/>
<dbReference type="Proteomes" id="UP000578252">
    <property type="component" value="Unassembled WGS sequence"/>
</dbReference>
<evidence type="ECO:0000313" key="2">
    <source>
        <dbReference type="EMBL" id="NMW65555.1"/>
    </source>
</evidence>
<gene>
    <name evidence="1" type="ORF">FYZ43_07700</name>
    <name evidence="3" type="ORF">HHJ74_03885</name>
    <name evidence="4" type="ORF">HHJ77_00330</name>
    <name evidence="2" type="ORF">HHJ78_08500</name>
    <name evidence="5" type="ORF">NCTC11819_01587</name>
</gene>
<dbReference type="EMBL" id="JABCUS010000001">
    <property type="protein sequence ID" value="NMX02419.1"/>
    <property type="molecule type" value="Genomic_DNA"/>
</dbReference>
<evidence type="ECO:0000313" key="1">
    <source>
        <dbReference type="EMBL" id="MCU9969275.1"/>
    </source>
</evidence>